<dbReference type="GO" id="GO:0016787">
    <property type="term" value="F:hydrolase activity"/>
    <property type="evidence" value="ECO:0007669"/>
    <property type="project" value="InterPro"/>
</dbReference>
<dbReference type="Pfam" id="PF20645">
    <property type="entry name" value="Rrn7_cyclin_C"/>
    <property type="match status" value="1"/>
</dbReference>
<evidence type="ECO:0000313" key="5">
    <source>
        <dbReference type="Proteomes" id="UP000053097"/>
    </source>
</evidence>
<dbReference type="PANTHER" id="PTHR10188:SF43">
    <property type="entry name" value="ASPARAGINASE (EUROFUNG)"/>
    <property type="match status" value="1"/>
</dbReference>
<dbReference type="InterPro" id="IPR000246">
    <property type="entry name" value="Peptidase_T2"/>
</dbReference>
<feature type="domain" description="Rrn7/TAF1B C-terminal cyclin" evidence="3">
    <location>
        <begin position="348"/>
        <end position="424"/>
    </location>
</feature>
<dbReference type="EMBL" id="KK107109">
    <property type="protein sequence ID" value="EZA59322.1"/>
    <property type="molecule type" value="Genomic_DNA"/>
</dbReference>
<feature type="compositionally biased region" description="Acidic residues" evidence="2">
    <location>
        <begin position="1029"/>
        <end position="1041"/>
    </location>
</feature>
<dbReference type="SUPFAM" id="SSF56235">
    <property type="entry name" value="N-terminal nucleophile aminohydrolases (Ntn hydrolases)"/>
    <property type="match status" value="1"/>
</dbReference>
<feature type="region of interest" description="Disordered" evidence="2">
    <location>
        <begin position="1024"/>
        <end position="1043"/>
    </location>
</feature>
<protein>
    <submittedName>
        <fullName evidence="4">L-asparaginase</fullName>
    </submittedName>
</protein>
<accession>A0A026WTI3</accession>
<dbReference type="Pfam" id="PF01112">
    <property type="entry name" value="Asparaginase_2"/>
    <property type="match status" value="1"/>
</dbReference>
<feature type="region of interest" description="Disordered" evidence="2">
    <location>
        <begin position="1073"/>
        <end position="1107"/>
    </location>
</feature>
<name>A0A026WTI3_OOCBI</name>
<dbReference type="STRING" id="2015173.A0A026WTI3"/>
<dbReference type="OMA" id="WWLECDE"/>
<feature type="region of interest" description="Disordered" evidence="2">
    <location>
        <begin position="212"/>
        <end position="249"/>
    </location>
</feature>
<feature type="region of interest" description="Disordered" evidence="2">
    <location>
        <begin position="144"/>
        <end position="169"/>
    </location>
</feature>
<gene>
    <name evidence="4" type="ORF">X777_15967</name>
</gene>
<evidence type="ECO:0000256" key="1">
    <source>
        <dbReference type="ARBA" id="ARBA00010872"/>
    </source>
</evidence>
<feature type="compositionally biased region" description="Basic residues" evidence="2">
    <location>
        <begin position="1075"/>
        <end position="1092"/>
    </location>
</feature>
<evidence type="ECO:0000256" key="2">
    <source>
        <dbReference type="SAM" id="MobiDB-lite"/>
    </source>
</evidence>
<dbReference type="InterPro" id="IPR029055">
    <property type="entry name" value="Ntn_hydrolases_N"/>
</dbReference>
<dbReference type="OrthoDB" id="10069252at2759"/>
<feature type="compositionally biased region" description="Polar residues" evidence="2">
    <location>
        <begin position="150"/>
        <end position="169"/>
    </location>
</feature>
<feature type="compositionally biased region" description="Basic and acidic residues" evidence="2">
    <location>
        <begin position="1093"/>
        <end position="1103"/>
    </location>
</feature>
<dbReference type="Proteomes" id="UP000053097">
    <property type="component" value="Unassembled WGS sequence"/>
</dbReference>
<evidence type="ECO:0000313" key="4">
    <source>
        <dbReference type="EMBL" id="EZA59322.1"/>
    </source>
</evidence>
<comment type="similarity">
    <text evidence="1">Belongs to the Ntn-hydrolase family.</text>
</comment>
<dbReference type="InterPro" id="IPR048538">
    <property type="entry name" value="Rrn7_cyclin_C"/>
</dbReference>
<organism evidence="4 5">
    <name type="scientific">Ooceraea biroi</name>
    <name type="common">Clonal raider ant</name>
    <name type="synonym">Cerapachys biroi</name>
    <dbReference type="NCBI Taxonomy" id="2015173"/>
    <lineage>
        <taxon>Eukaryota</taxon>
        <taxon>Metazoa</taxon>
        <taxon>Ecdysozoa</taxon>
        <taxon>Arthropoda</taxon>
        <taxon>Hexapoda</taxon>
        <taxon>Insecta</taxon>
        <taxon>Pterygota</taxon>
        <taxon>Neoptera</taxon>
        <taxon>Endopterygota</taxon>
        <taxon>Hymenoptera</taxon>
        <taxon>Apocrita</taxon>
        <taxon>Aculeata</taxon>
        <taxon>Formicoidea</taxon>
        <taxon>Formicidae</taxon>
        <taxon>Dorylinae</taxon>
        <taxon>Ooceraea</taxon>
    </lineage>
</organism>
<sequence>MLTCVNCGCTDFYKESGYFFCTTCQMQSQDAGQELQLDLPMQINTKLRKTRIRRMGSDKTEDEIGWTSWELYNFVMIGLTNELIELGASADIKATVLQLWARYLGRLEVAFVSKKKRLIPKLSRRFKKRDAVIIYGKVLSQKKAKKQRRSGSNVTDFASTCPSQGTSMKELNRNKKLMITADYDRFVQSQASSEGDALSTFNSSIHSFQSSSARSSENGRIQFSSSAKEERRKVKNMAKKISRQKRSKYKQSHVTTRYKISPELITPMKLWAILYLALRIHNQDIHLGDMIRYGREGHLSYYKFDHLIPPEVALTRDDVNFLSRAADITHKGMRSIIGKMAEFLGVTKIICPDFLSFIVRYCNELHLPRGISLYAERLVALSPPKMTFDRRTCIPNYEGRAMAFIIVVMKTLLGLDGITEYEISKVAASINSVLSTMQCETFKSPCIFVHGETFDDELVIEKMMSCKNAASTGYQSLLSGASPVKAAETALWWLECDEFFNCGYGSVLNEIGDVQMDASIIDGSKLEYGSVAAVSDIEHPISLARYVLDCFPNSIIVGEGARQLAKYAELDWLSKGDMVAPAAYVAYKSGGTDHSDVNANIENQAEALKNGGSVGCIAYDGHSIAVGITSGGSNKKLVGSVSGSSIMGCGAYADRNVGCSLTGHEESIMKLGLSRAIASDIEEGRSPWKALRENLDYMLNKYNRTGGGVAFTRSGEWGIYFTGNRMPYAIIMDDRVTFGAALDEKNVERYTEYRKRYPAIDNEGICDFKLFNFREWQDYVECRRAVLVNAHYPTKLKHNPDVPDVNSLYIKYLESMRSKSDREEPEITTGHKHLIPRELVHAMKHCVTNIDYIDVPLNDVNEFSPSLTPHHSYLQQLLEHPSWDLPSILRNDFFSTKIGYMTKPDLVCKLAVQYNIPLDIIDSNLHFVEKIVPFFEQAKMANMKELKDNVEIQDCLEEDMETSEKKESFIEYLHKKIPCRFKIDPKKKQYYDNSCNRTINTETPPLISSDEFIFNEVLPNGKLAIPDEIGGDESEDDDTYSEDVPRETRVLTKFCKAYDIHFSSTEKKALLGHSRQVKKQKRKLSRNVHGKFVKQDDDSRGAENPDEDDCYEEQIEMVLADDFKVDSVLPEISDILNMNDDMSNRFDDLLKNEYDDQDKRHDEMFKLATDNSAFASDTKLYDDTLRLCRPFTDYWMYHCNFSRVKPKNFELFEKMLPRGFRWLLNECANVVEMSTEDLYEEVCLVEAYHAYLSEQFESCVPTASSNPNYSQNRAYVNAILKKW</sequence>
<keyword evidence="5" id="KW-1185">Reference proteome</keyword>
<evidence type="ECO:0000259" key="3">
    <source>
        <dbReference type="Pfam" id="PF20645"/>
    </source>
</evidence>
<proteinExistence type="inferred from homology"/>
<feature type="compositionally biased region" description="Basic residues" evidence="2">
    <location>
        <begin position="233"/>
        <end position="249"/>
    </location>
</feature>
<reference evidence="4 5" key="1">
    <citation type="journal article" date="2014" name="Curr. Biol.">
        <title>The genome of the clonal raider ant Cerapachys biroi.</title>
        <authorList>
            <person name="Oxley P.R."/>
            <person name="Ji L."/>
            <person name="Fetter-Pruneda I."/>
            <person name="McKenzie S.K."/>
            <person name="Li C."/>
            <person name="Hu H."/>
            <person name="Zhang G."/>
            <person name="Kronauer D.J."/>
        </authorList>
    </citation>
    <scope>NUCLEOTIDE SEQUENCE [LARGE SCALE GENOMIC DNA]</scope>
</reference>
<dbReference type="Gene3D" id="3.60.20.30">
    <property type="entry name" value="(Glycosyl)asparaginase"/>
    <property type="match status" value="1"/>
</dbReference>
<dbReference type="GO" id="GO:0005737">
    <property type="term" value="C:cytoplasm"/>
    <property type="evidence" value="ECO:0007669"/>
    <property type="project" value="TreeGrafter"/>
</dbReference>
<dbReference type="PANTHER" id="PTHR10188">
    <property type="entry name" value="L-ASPARAGINASE"/>
    <property type="match status" value="1"/>
</dbReference>